<evidence type="ECO:0000313" key="2">
    <source>
        <dbReference type="Proteomes" id="UP000254512"/>
    </source>
</evidence>
<dbReference type="Pfam" id="PF09904">
    <property type="entry name" value="HTH_43"/>
    <property type="match status" value="1"/>
</dbReference>
<reference evidence="1 2" key="1">
    <citation type="submission" date="2018-06" db="EMBL/GenBank/DDBJ databases">
        <authorList>
            <consortium name="Pathogen Informatics"/>
            <person name="Doyle S."/>
        </authorList>
    </citation>
    <scope>NUCLEOTIDE SEQUENCE [LARGE SCALE GENOMIC DNA]</scope>
    <source>
        <strain evidence="1 2">NCTC11645</strain>
    </source>
</reference>
<gene>
    <name evidence="1" type="ORF">NCTC11645_02228</name>
</gene>
<dbReference type="Gene3D" id="1.10.10.10">
    <property type="entry name" value="Winged helix-like DNA-binding domain superfamily/Winged helix DNA-binding domain"/>
    <property type="match status" value="1"/>
</dbReference>
<dbReference type="STRING" id="673.AL542_15375"/>
<dbReference type="AlphaFoldDB" id="A0A377HP71"/>
<proteinExistence type="predicted"/>
<dbReference type="Proteomes" id="UP000254512">
    <property type="component" value="Unassembled WGS sequence"/>
</dbReference>
<dbReference type="RefSeq" id="WP_115659913.1">
    <property type="nucleotide sequence ID" value="NZ_UGHD01000002.1"/>
</dbReference>
<name>A0A377HP71_GRIHO</name>
<sequence length="95" mass="10656">MSKPSKTKTSFYRRLLVAHLIDNGVNTVPAIMGETGMPRRTAQDTIEALRELNIDVEFVGANKNGGYRISDWGAINRAWVNKHVSEIKALLDYSH</sequence>
<evidence type="ECO:0000313" key="1">
    <source>
        <dbReference type="EMBL" id="STO57833.1"/>
    </source>
</evidence>
<accession>A0A377HP71</accession>
<protein>
    <submittedName>
        <fullName evidence="1">Uncharacterized protein conserved in bacteria</fullName>
    </submittedName>
</protein>
<organism evidence="1 2">
    <name type="scientific">Grimontia hollisae</name>
    <name type="common">Vibrio hollisae</name>
    <dbReference type="NCBI Taxonomy" id="673"/>
    <lineage>
        <taxon>Bacteria</taxon>
        <taxon>Pseudomonadati</taxon>
        <taxon>Pseudomonadota</taxon>
        <taxon>Gammaproteobacteria</taxon>
        <taxon>Vibrionales</taxon>
        <taxon>Vibrionaceae</taxon>
        <taxon>Grimontia</taxon>
    </lineage>
</organism>
<dbReference type="EMBL" id="UGHD01000002">
    <property type="protein sequence ID" value="STO57833.1"/>
    <property type="molecule type" value="Genomic_DNA"/>
</dbReference>
<dbReference type="PIRSF" id="PIRSF037266">
    <property type="entry name" value="UCP037266"/>
    <property type="match status" value="1"/>
</dbReference>
<dbReference type="InterPro" id="IPR017162">
    <property type="entry name" value="UCP037266"/>
</dbReference>
<dbReference type="InterPro" id="IPR036388">
    <property type="entry name" value="WH-like_DNA-bd_sf"/>
</dbReference>